<reference evidence="11" key="1">
    <citation type="submission" date="2023-03" db="EMBL/GenBank/DDBJ databases">
        <authorList>
            <person name="Steffen K."/>
            <person name="Cardenas P."/>
        </authorList>
    </citation>
    <scope>NUCLEOTIDE SEQUENCE</scope>
</reference>
<dbReference type="PROSITE" id="PS50865">
    <property type="entry name" value="ZF_MYND_2"/>
    <property type="match status" value="1"/>
</dbReference>
<dbReference type="GO" id="GO:0008270">
    <property type="term" value="F:zinc ion binding"/>
    <property type="evidence" value="ECO:0007669"/>
    <property type="project" value="UniProtKB-KW"/>
</dbReference>
<dbReference type="Gene3D" id="2.60.40.790">
    <property type="match status" value="2"/>
</dbReference>
<evidence type="ECO:0000259" key="10">
    <source>
        <dbReference type="PROSITE" id="PS51203"/>
    </source>
</evidence>
<proteinExistence type="predicted"/>
<comment type="catalytic activity">
    <reaction evidence="1">
        <text>Thiol-dependent hydrolysis of ester, thioester, amide, peptide and isopeptide bonds formed by the C-terminal Gly of ubiquitin (a 76-residue protein attached to proteins as an intracellular targeting signal).</text>
        <dbReference type="EC" id="3.4.19.12"/>
    </reaction>
</comment>
<dbReference type="PROSITE" id="PS51203">
    <property type="entry name" value="CS"/>
    <property type="match status" value="1"/>
</dbReference>
<dbReference type="PANTHER" id="PTHR21646:SF74">
    <property type="entry name" value="UBIQUITIN CARBOXYL-TERMINAL HYDROLASE 19"/>
    <property type="match status" value="1"/>
</dbReference>
<keyword evidence="12" id="KW-1185">Reference proteome</keyword>
<dbReference type="SUPFAM" id="SSF49764">
    <property type="entry name" value="HSP20-like chaperones"/>
    <property type="match status" value="2"/>
</dbReference>
<dbReference type="CDD" id="cd06466">
    <property type="entry name" value="p23_CS_SGT1_like"/>
    <property type="match status" value="1"/>
</dbReference>
<feature type="region of interest" description="Disordered" evidence="7">
    <location>
        <begin position="790"/>
        <end position="817"/>
    </location>
</feature>
<feature type="compositionally biased region" description="Polar residues" evidence="7">
    <location>
        <begin position="96"/>
        <end position="112"/>
    </location>
</feature>
<dbReference type="InterPro" id="IPR007052">
    <property type="entry name" value="CS_dom"/>
</dbReference>
<feature type="region of interest" description="Disordered" evidence="7">
    <location>
        <begin position="297"/>
        <end position="338"/>
    </location>
</feature>
<dbReference type="GO" id="GO:0016579">
    <property type="term" value="P:protein deubiquitination"/>
    <property type="evidence" value="ECO:0007669"/>
    <property type="project" value="InterPro"/>
</dbReference>
<evidence type="ECO:0000259" key="8">
    <source>
        <dbReference type="PROSITE" id="PS50235"/>
    </source>
</evidence>
<dbReference type="EC" id="3.4.19.12" evidence="2"/>
<feature type="compositionally biased region" description="Pro residues" evidence="7">
    <location>
        <begin position="114"/>
        <end position="123"/>
    </location>
</feature>
<feature type="compositionally biased region" description="Polar residues" evidence="7">
    <location>
        <begin position="306"/>
        <end position="323"/>
    </location>
</feature>
<feature type="compositionally biased region" description="Polar residues" evidence="7">
    <location>
        <begin position="797"/>
        <end position="806"/>
    </location>
</feature>
<dbReference type="GO" id="GO:0004843">
    <property type="term" value="F:cysteine-type deubiquitinase activity"/>
    <property type="evidence" value="ECO:0007669"/>
    <property type="project" value="UniProtKB-EC"/>
</dbReference>
<feature type="region of interest" description="Disordered" evidence="7">
    <location>
        <begin position="96"/>
        <end position="135"/>
    </location>
</feature>
<feature type="region of interest" description="Disordered" evidence="7">
    <location>
        <begin position="840"/>
        <end position="876"/>
    </location>
</feature>
<evidence type="ECO:0000256" key="3">
    <source>
        <dbReference type="ARBA" id="ARBA00022723"/>
    </source>
</evidence>
<dbReference type="InterPro" id="IPR001394">
    <property type="entry name" value="Peptidase_C19_UCH"/>
</dbReference>
<sequence length="1118" mass="126078">MACPRRSDAEWYQNDTHVTASVLIKRLPTREGLRPVFEQGKCAIYIGDEVFWEVALAGSIIPDKCTFKTSKFRAELKMTKKDPVLWADYEAIVAPSSSSPQQARGPVTSNEALSPPPPPPPASSPGSKRKHPNPKTFSKAVQNDFVYLNHLSHTWQNKGSGGMAIRVHVGDVMKETCTVDFKERQFELLFQTRNEAFLSSYTGSCQTTFVWKVHLHDSIQPSVSHFEVTPRAIDIVLKKAFDKKWTMLEKSKHHPSLTNSSSDSSSVVEGDQASSNQNEPSLNALETEMNNLSIAGDVIATPPSQPQTIRNVGGNSPDPIQNHHSSDHGNRAPSTSSDTAAVYHHGNEVGEPVQKIYMNPLYKEPSSKTTKQKPHSHYTHTVAASELEMSDPSFREKQLGQPSKTGLINLGNTCFMNSVIQCLSNTPELRDYFVKGHYLANINSQNPLGFEGKLAKCFCVILRKLWSGEYGSFSPRKLLEIVAKRSKYFGGNSQHDTHEFMSYLIDGLHEDLNRVREKPVTKPVEMEDYPDREVAAESWRLHKKRNDSMIVDLFQGQFKSTLVCQECNKESVTFDPFMSLSVPIPRNLRRLPVIFVPQDPNSLPKQLILQLPPEATLKLLKASVGRRTSLSMAQLRVFEVYKGKFQSLMSDNNHPISGIKSSDTIIVSEVLSERAAKGPVVEINVVQRVHVTPFPTKCALCGCGVEKGRKLQRCSKCKTVGYCHRTCQERDWPEHKRKCGKVKAFPTGLPFVISLPANQLTYSRLMEYAETFSRRSICVRRREIQLNHEKQDRIQESAESMQTSEGSIQESTESVQSSQEDMEMCTESIHESAESIHGSTESIQGSTGSIQGSTESIQGSTGSIQGSTESIQESTGDIQERPMYTLIRVNRYLEPVSGAVPLQDKGETPLVFDDKTVYLAMDWRDDPKDDDSVIVTPKPTMEYEEDEKVETRHAKSNTVSLTDCLQLFTEPETLSQEEAWYCPRCEKHRPAIKQMSLWKLPRFLVVHLKRFLFHNSVWRSKIDHLVSFPLRGLDMSPYLLGDAAEEISPETPPIYDLYATVNHYGNIYIGHYVATVKPPLSKEKEWLCYDDDRVWSISPDKIPCSETYVLFYRRRIPS</sequence>
<feature type="domain" description="MYND-type" evidence="9">
    <location>
        <begin position="698"/>
        <end position="739"/>
    </location>
</feature>
<dbReference type="Pfam" id="PF04969">
    <property type="entry name" value="CS"/>
    <property type="match status" value="2"/>
</dbReference>
<keyword evidence="5" id="KW-0862">Zinc</keyword>
<dbReference type="Gene3D" id="3.90.70.10">
    <property type="entry name" value="Cysteine proteinases"/>
    <property type="match status" value="2"/>
</dbReference>
<evidence type="ECO:0000256" key="6">
    <source>
        <dbReference type="PROSITE-ProRule" id="PRU00134"/>
    </source>
</evidence>
<evidence type="ECO:0000256" key="5">
    <source>
        <dbReference type="ARBA" id="ARBA00022833"/>
    </source>
</evidence>
<dbReference type="PROSITE" id="PS00972">
    <property type="entry name" value="USP_1"/>
    <property type="match status" value="1"/>
</dbReference>
<feature type="compositionally biased region" description="Low complexity" evidence="7">
    <location>
        <begin position="841"/>
        <end position="871"/>
    </location>
</feature>
<dbReference type="AlphaFoldDB" id="A0AA35TC44"/>
<dbReference type="CDD" id="cd02674">
    <property type="entry name" value="Peptidase_C19R"/>
    <property type="match status" value="1"/>
</dbReference>
<gene>
    <name evidence="11" type="ORF">GBAR_LOCUS25004</name>
</gene>
<dbReference type="EMBL" id="CASHTH010003455">
    <property type="protein sequence ID" value="CAI8045182.1"/>
    <property type="molecule type" value="Genomic_DNA"/>
</dbReference>
<dbReference type="PROSITE" id="PS00973">
    <property type="entry name" value="USP_2"/>
    <property type="match status" value="1"/>
</dbReference>
<evidence type="ECO:0000313" key="12">
    <source>
        <dbReference type="Proteomes" id="UP001174909"/>
    </source>
</evidence>
<dbReference type="Proteomes" id="UP001174909">
    <property type="component" value="Unassembled WGS sequence"/>
</dbReference>
<dbReference type="InterPro" id="IPR028889">
    <property type="entry name" value="USP"/>
</dbReference>
<dbReference type="PROSITE" id="PS50235">
    <property type="entry name" value="USP_3"/>
    <property type="match status" value="1"/>
</dbReference>
<dbReference type="Pfam" id="PF00443">
    <property type="entry name" value="UCH"/>
    <property type="match status" value="2"/>
</dbReference>
<dbReference type="PANTHER" id="PTHR21646">
    <property type="entry name" value="UBIQUITIN CARBOXYL-TERMINAL HYDROLASE"/>
    <property type="match status" value="1"/>
</dbReference>
<dbReference type="SUPFAM" id="SSF54001">
    <property type="entry name" value="Cysteine proteinases"/>
    <property type="match status" value="1"/>
</dbReference>
<dbReference type="InterPro" id="IPR050185">
    <property type="entry name" value="Ub_carboxyl-term_hydrolase"/>
</dbReference>
<feature type="region of interest" description="Disordered" evidence="7">
    <location>
        <begin position="250"/>
        <end position="279"/>
    </location>
</feature>
<dbReference type="InterPro" id="IPR038765">
    <property type="entry name" value="Papain-like_cys_pep_sf"/>
</dbReference>
<protein>
    <recommendedName>
        <fullName evidence="2">ubiquitinyl hydrolase 1</fullName>
        <ecNumber evidence="2">3.4.19.12</ecNumber>
    </recommendedName>
</protein>
<name>A0AA35TC44_GEOBA</name>
<comment type="caution">
    <text evidence="11">The sequence shown here is derived from an EMBL/GenBank/DDBJ whole genome shotgun (WGS) entry which is preliminary data.</text>
</comment>
<dbReference type="InterPro" id="IPR008978">
    <property type="entry name" value="HSP20-like_chaperone"/>
</dbReference>
<keyword evidence="4 6" id="KW-0863">Zinc-finger</keyword>
<feature type="domain" description="CS" evidence="10">
    <location>
        <begin position="4"/>
        <end position="90"/>
    </location>
</feature>
<dbReference type="Gene3D" id="6.10.140.2220">
    <property type="match status" value="1"/>
</dbReference>
<accession>A0AA35TC44</accession>
<dbReference type="InterPro" id="IPR018200">
    <property type="entry name" value="USP_CS"/>
</dbReference>
<evidence type="ECO:0000313" key="11">
    <source>
        <dbReference type="EMBL" id="CAI8045182.1"/>
    </source>
</evidence>
<keyword evidence="3" id="KW-0479">Metal-binding</keyword>
<evidence type="ECO:0000256" key="7">
    <source>
        <dbReference type="SAM" id="MobiDB-lite"/>
    </source>
</evidence>
<evidence type="ECO:0000256" key="2">
    <source>
        <dbReference type="ARBA" id="ARBA00012759"/>
    </source>
</evidence>
<dbReference type="SUPFAM" id="SSF144232">
    <property type="entry name" value="HIT/MYND zinc finger-like"/>
    <property type="match status" value="1"/>
</dbReference>
<evidence type="ECO:0000256" key="4">
    <source>
        <dbReference type="ARBA" id="ARBA00022771"/>
    </source>
</evidence>
<dbReference type="PROSITE" id="PS01360">
    <property type="entry name" value="ZF_MYND_1"/>
    <property type="match status" value="1"/>
</dbReference>
<dbReference type="Pfam" id="PF01753">
    <property type="entry name" value="zf-MYND"/>
    <property type="match status" value="1"/>
</dbReference>
<dbReference type="InterPro" id="IPR002893">
    <property type="entry name" value="Znf_MYND"/>
</dbReference>
<feature type="domain" description="USP" evidence="8">
    <location>
        <begin position="405"/>
        <end position="1115"/>
    </location>
</feature>
<keyword evidence="11" id="KW-0378">Hydrolase</keyword>
<feature type="compositionally biased region" description="Low complexity" evidence="7">
    <location>
        <begin position="807"/>
        <end position="817"/>
    </location>
</feature>
<organism evidence="11 12">
    <name type="scientific">Geodia barretti</name>
    <name type="common">Barrett's horny sponge</name>
    <dbReference type="NCBI Taxonomy" id="519541"/>
    <lineage>
        <taxon>Eukaryota</taxon>
        <taxon>Metazoa</taxon>
        <taxon>Porifera</taxon>
        <taxon>Demospongiae</taxon>
        <taxon>Heteroscleromorpha</taxon>
        <taxon>Tetractinellida</taxon>
        <taxon>Astrophorina</taxon>
        <taxon>Geodiidae</taxon>
        <taxon>Geodia</taxon>
    </lineage>
</organism>
<evidence type="ECO:0000259" key="9">
    <source>
        <dbReference type="PROSITE" id="PS50865"/>
    </source>
</evidence>
<evidence type="ECO:0000256" key="1">
    <source>
        <dbReference type="ARBA" id="ARBA00000707"/>
    </source>
</evidence>